<proteinExistence type="predicted"/>
<keyword evidence="2" id="KW-1185">Reference proteome</keyword>
<evidence type="ECO:0000313" key="1">
    <source>
        <dbReference type="EMBL" id="SCL47971.1"/>
    </source>
</evidence>
<dbReference type="Proteomes" id="UP000198937">
    <property type="component" value="Unassembled WGS sequence"/>
</dbReference>
<sequence length="32" mass="3350">MTAILGFQALSPQNPQAVPPISSTLSFGCNCR</sequence>
<name>A0A1C6U243_9ACTN</name>
<protein>
    <submittedName>
        <fullName evidence="1">Uncharacterized protein</fullName>
    </submittedName>
</protein>
<evidence type="ECO:0000313" key="2">
    <source>
        <dbReference type="Proteomes" id="UP000198937"/>
    </source>
</evidence>
<dbReference type="EMBL" id="FMIA01000002">
    <property type="protein sequence ID" value="SCL47971.1"/>
    <property type="molecule type" value="Genomic_DNA"/>
</dbReference>
<dbReference type="AlphaFoldDB" id="A0A1C6U243"/>
<accession>A0A1C6U243</accession>
<reference evidence="1 2" key="1">
    <citation type="submission" date="2016-06" db="EMBL/GenBank/DDBJ databases">
        <authorList>
            <person name="Kjaerup R.B."/>
            <person name="Dalgaard T.S."/>
            <person name="Juul-Madsen H.R."/>
        </authorList>
    </citation>
    <scope>NUCLEOTIDE SEQUENCE [LARGE SCALE GENOMIC DNA]</scope>
    <source>
        <strain evidence="1 2">DSM 45577</strain>
    </source>
</reference>
<dbReference type="STRING" id="683228.GA0070617_0736"/>
<organism evidence="1 2">
    <name type="scientific">Micromonospora yangpuensis</name>
    <dbReference type="NCBI Taxonomy" id="683228"/>
    <lineage>
        <taxon>Bacteria</taxon>
        <taxon>Bacillati</taxon>
        <taxon>Actinomycetota</taxon>
        <taxon>Actinomycetes</taxon>
        <taxon>Micromonosporales</taxon>
        <taxon>Micromonosporaceae</taxon>
        <taxon>Micromonospora</taxon>
    </lineage>
</organism>
<gene>
    <name evidence="1" type="ORF">GA0070617_0736</name>
</gene>